<proteinExistence type="predicted"/>
<keyword evidence="2" id="KW-1185">Reference proteome</keyword>
<dbReference type="Proteomes" id="UP000009070">
    <property type="component" value="Segment"/>
</dbReference>
<evidence type="ECO:0000313" key="1">
    <source>
        <dbReference type="EMBL" id="AAQ14719.1"/>
    </source>
</evidence>
<protein>
    <submittedName>
        <fullName evidence="1">Uncharacterized protein</fullName>
    </submittedName>
</protein>
<accession>Q6KGA0</accession>
<sequence length="55" mass="6392">MTALQLLSDLLHSLKLSNQLSYLIQFLWSTNFGRYPFIYKNASLCAAYLFPKSFI</sequence>
<name>Q6KGA0_BPFO1</name>
<dbReference type="EMBL" id="AF320576">
    <property type="protein sequence ID" value="AAQ14719.1"/>
    <property type="molecule type" value="Genomic_DNA"/>
</dbReference>
<organismHost>
    <name type="scientific">Salmonella</name>
    <dbReference type="NCBI Taxonomy" id="590"/>
</organismHost>
<organism evidence="1 2">
    <name type="scientific">Salmonella phage Felix O1 (isolate Felix O1-VT1)</name>
    <name type="common">Bacteriophage Felix O1</name>
    <dbReference type="NCBI Taxonomy" id="1283336"/>
    <lineage>
        <taxon>Viruses</taxon>
        <taxon>Duplodnaviria</taxon>
        <taxon>Heunggongvirae</taxon>
        <taxon>Uroviricota</taxon>
        <taxon>Caudoviricetes</taxon>
        <taxon>Andersonviridae</taxon>
        <taxon>Ounavirinae</taxon>
        <taxon>Felixounavirus</taxon>
        <taxon>Felixounavirus felixO1</taxon>
    </lineage>
</organism>
<evidence type="ECO:0000313" key="2">
    <source>
        <dbReference type="Proteomes" id="UP000009070"/>
    </source>
</evidence>
<reference evidence="1 2" key="1">
    <citation type="submission" date="2000-11" db="EMBL/GenBank/DDBJ databases">
        <title>Bacteriophage Felix O1: Genetic Characterization.</title>
        <authorList>
            <person name="Sriranganathan N."/>
            <person name="Whichard J.M."/>
            <person name="Pierson F.W."/>
            <person name="Kapur V."/>
            <person name="Weigt L.A."/>
        </authorList>
    </citation>
    <scope>NUCLEOTIDE SEQUENCE [LARGE SCALE GENOMIC DNA]</scope>
    <source>
        <strain evidence="1">Felix O1-VT1</strain>
    </source>
</reference>